<evidence type="ECO:0008006" key="15">
    <source>
        <dbReference type="Google" id="ProtNLM"/>
    </source>
</evidence>
<dbReference type="Proteomes" id="UP001044222">
    <property type="component" value="Chromosome 17"/>
</dbReference>
<gene>
    <name evidence="13" type="ORF">ANANG_G00296610</name>
</gene>
<protein>
    <recommendedName>
        <fullName evidence="15">Protein FAM171A2</fullName>
    </recommendedName>
</protein>
<comment type="similarity">
    <text evidence="2">Belongs to the FAM171 family.</text>
</comment>
<keyword evidence="7" id="KW-0325">Glycoprotein</keyword>
<sequence>MPPLRTSRFLLLFLFFGNVWKVLPKSIPDRGPLEVLIRVQVFDNSDLSPLPDATVEVHGNQSTPSTGRAGSDGIATVTLLYRPGTWVIIAASKPGYVTNSAPWHAKRIPLYASISLYLLPQRPATLILYEDVVQVLLGSPGSRRQPWVQFQRRAIGLTLNSTYAELTAMLTAAKSQYEIGGFPYPLGQESANSTGSDIGWADLTAVAAVSAHLVDQNGTVVQVVPVWRFEAQKGLWVRNGTGYIKKDGTQMTWSFVASQLGYWLAAFPTDTGMAVNPPGLGDITTYHTIFLLAILGSLALLVLVLLCLLLYHCRRRCLKPRQQHHKLQASSALDGSRRDQGTSTSHLHLISSGRPDTGSACARRRRRPQVRADLAGRVLPGRPGPQDKRRNGGGGGSSANDNQGYASDPPSPPPSFAGRYQDSRPPEYSASQPADPLARAAAPLNTQPGQLIFCSSMDQMNESMYRSVVPTLVIPAHYMRLSSDLSAVEQALEQQQLQQQDREGIQVSVTLPRPGGPGQPGPQQQQQQQQQQGQRGAPQQQQEGEDPVRIPVLFDDSAMSQMSEELQALTEQKLLELGVKPHPGPGSSPWTAAPTRWCATPTSSWGTSAARRPRRRRRRGRRLAPWRWRGPHPRQGGVPAAGGSPSGRRGAQGRAAKAYARPGVRQRRQDAHRRRRRRRGQGCPELARGQLLAPLLDEAPGPRGPPSPAGAQQLRAGGGGGGGGTRRSSATSPEVEENDLDDKDDDGENKKSPWQRREERPLMVFNVK</sequence>
<keyword evidence="3 9" id="KW-0812">Transmembrane</keyword>
<evidence type="ECO:0000256" key="8">
    <source>
        <dbReference type="SAM" id="MobiDB-lite"/>
    </source>
</evidence>
<feature type="compositionally biased region" description="Basic and acidic residues" evidence="8">
    <location>
        <begin position="748"/>
        <end position="761"/>
    </location>
</feature>
<dbReference type="InterPro" id="IPR048530">
    <property type="entry name" value="FAM171_N"/>
</dbReference>
<dbReference type="EMBL" id="JAFIRN010000017">
    <property type="protein sequence ID" value="KAG5832947.1"/>
    <property type="molecule type" value="Genomic_DNA"/>
</dbReference>
<dbReference type="PANTHER" id="PTHR31626:SF3">
    <property type="entry name" value="PROTEIN FAM171A2"/>
    <property type="match status" value="1"/>
</dbReference>
<evidence type="ECO:0000256" key="7">
    <source>
        <dbReference type="ARBA" id="ARBA00023180"/>
    </source>
</evidence>
<dbReference type="InterPro" id="IPR018890">
    <property type="entry name" value="FAM171"/>
</dbReference>
<evidence type="ECO:0000256" key="3">
    <source>
        <dbReference type="ARBA" id="ARBA00022692"/>
    </source>
</evidence>
<reference evidence="13" key="1">
    <citation type="submission" date="2021-01" db="EMBL/GenBank/DDBJ databases">
        <title>A chromosome-scale assembly of European eel, Anguilla anguilla.</title>
        <authorList>
            <person name="Henkel C."/>
            <person name="Jong-Raadsen S.A."/>
            <person name="Dufour S."/>
            <person name="Weltzien F.-A."/>
            <person name="Palstra A.P."/>
            <person name="Pelster B."/>
            <person name="Spaink H.P."/>
            <person name="Van Den Thillart G.E."/>
            <person name="Jansen H."/>
            <person name="Zahm M."/>
            <person name="Klopp C."/>
            <person name="Cedric C."/>
            <person name="Louis A."/>
            <person name="Berthelot C."/>
            <person name="Parey E."/>
            <person name="Roest Crollius H."/>
            <person name="Montfort J."/>
            <person name="Robinson-Rechavi M."/>
            <person name="Bucao C."/>
            <person name="Bouchez O."/>
            <person name="Gislard M."/>
            <person name="Lluch J."/>
            <person name="Milhes M."/>
            <person name="Lampietro C."/>
            <person name="Lopez Roques C."/>
            <person name="Donnadieu C."/>
            <person name="Braasch I."/>
            <person name="Desvignes T."/>
            <person name="Postlethwait J."/>
            <person name="Bobe J."/>
            <person name="Guiguen Y."/>
            <person name="Dirks R."/>
        </authorList>
    </citation>
    <scope>NUCLEOTIDE SEQUENCE</scope>
    <source>
        <strain evidence="13">Tag_6206</strain>
        <tissue evidence="13">Liver</tissue>
    </source>
</reference>
<feature type="signal peptide" evidence="10">
    <location>
        <begin position="1"/>
        <end position="24"/>
    </location>
</feature>
<accession>A0A9D3RMC8</accession>
<feature type="domain" description="FAM171 N-terminal" evidence="11">
    <location>
        <begin position="35"/>
        <end position="223"/>
    </location>
</feature>
<feature type="chain" id="PRO_5038767234" description="Protein FAM171A2" evidence="10">
    <location>
        <begin position="25"/>
        <end position="768"/>
    </location>
</feature>
<feature type="region of interest" description="Disordered" evidence="8">
    <location>
        <begin position="578"/>
        <end position="768"/>
    </location>
</feature>
<evidence type="ECO:0000256" key="1">
    <source>
        <dbReference type="ARBA" id="ARBA00004479"/>
    </source>
</evidence>
<dbReference type="GO" id="GO:0016020">
    <property type="term" value="C:membrane"/>
    <property type="evidence" value="ECO:0007669"/>
    <property type="project" value="UniProtKB-SubCell"/>
</dbReference>
<organism evidence="13 14">
    <name type="scientific">Anguilla anguilla</name>
    <name type="common">European freshwater eel</name>
    <name type="synonym">Muraena anguilla</name>
    <dbReference type="NCBI Taxonomy" id="7936"/>
    <lineage>
        <taxon>Eukaryota</taxon>
        <taxon>Metazoa</taxon>
        <taxon>Chordata</taxon>
        <taxon>Craniata</taxon>
        <taxon>Vertebrata</taxon>
        <taxon>Euteleostomi</taxon>
        <taxon>Actinopterygii</taxon>
        <taxon>Neopterygii</taxon>
        <taxon>Teleostei</taxon>
        <taxon>Anguilliformes</taxon>
        <taxon>Anguillidae</taxon>
        <taxon>Anguilla</taxon>
    </lineage>
</organism>
<evidence type="ECO:0000256" key="4">
    <source>
        <dbReference type="ARBA" id="ARBA00022729"/>
    </source>
</evidence>
<comment type="subcellular location">
    <subcellularLocation>
        <location evidence="1">Membrane</location>
        <topology evidence="1">Single-pass type I membrane protein</topology>
    </subcellularLocation>
</comment>
<keyword evidence="5 9" id="KW-1133">Transmembrane helix</keyword>
<evidence type="ECO:0000256" key="9">
    <source>
        <dbReference type="SAM" id="Phobius"/>
    </source>
</evidence>
<feature type="compositionally biased region" description="Basic residues" evidence="8">
    <location>
        <begin position="611"/>
        <end position="632"/>
    </location>
</feature>
<evidence type="ECO:0000256" key="6">
    <source>
        <dbReference type="ARBA" id="ARBA00023136"/>
    </source>
</evidence>
<dbReference type="InterPro" id="IPR049175">
    <property type="entry name" value="FAM171_C"/>
</dbReference>
<feature type="region of interest" description="Disordered" evidence="8">
    <location>
        <begin position="324"/>
        <end position="436"/>
    </location>
</feature>
<feature type="compositionally biased region" description="Low complexity" evidence="8">
    <location>
        <begin position="636"/>
        <end position="663"/>
    </location>
</feature>
<feature type="region of interest" description="Disordered" evidence="8">
    <location>
        <begin position="508"/>
        <end position="546"/>
    </location>
</feature>
<comment type="caution">
    <text evidence="13">The sequence shown here is derived from an EMBL/GenBank/DDBJ whole genome shotgun (WGS) entry which is preliminary data.</text>
</comment>
<dbReference type="Pfam" id="PF20771">
    <property type="entry name" value="FAM171A1-2-B_C"/>
    <property type="match status" value="2"/>
</dbReference>
<feature type="transmembrane region" description="Helical" evidence="9">
    <location>
        <begin position="289"/>
        <end position="311"/>
    </location>
</feature>
<feature type="compositionally biased region" description="Acidic residues" evidence="8">
    <location>
        <begin position="734"/>
        <end position="747"/>
    </location>
</feature>
<evidence type="ECO:0000313" key="13">
    <source>
        <dbReference type="EMBL" id="KAG5832947.1"/>
    </source>
</evidence>
<keyword evidence="6 9" id="KW-0472">Membrane</keyword>
<dbReference type="PANTHER" id="PTHR31626">
    <property type="entry name" value="SUSHI DOMAIN-CONTAINING PROTEIN"/>
    <property type="match status" value="1"/>
</dbReference>
<evidence type="ECO:0000256" key="5">
    <source>
        <dbReference type="ARBA" id="ARBA00022989"/>
    </source>
</evidence>
<evidence type="ECO:0000259" key="11">
    <source>
        <dbReference type="Pfam" id="PF10577"/>
    </source>
</evidence>
<feature type="compositionally biased region" description="Low complexity" evidence="8">
    <location>
        <begin position="521"/>
        <end position="542"/>
    </location>
</feature>
<dbReference type="AlphaFoldDB" id="A0A9D3RMC8"/>
<evidence type="ECO:0000259" key="12">
    <source>
        <dbReference type="Pfam" id="PF20771"/>
    </source>
</evidence>
<evidence type="ECO:0000313" key="14">
    <source>
        <dbReference type="Proteomes" id="UP001044222"/>
    </source>
</evidence>
<feature type="domain" description="FAM171 C-terminal" evidence="12">
    <location>
        <begin position="690"/>
        <end position="766"/>
    </location>
</feature>
<evidence type="ECO:0000256" key="10">
    <source>
        <dbReference type="SAM" id="SignalP"/>
    </source>
</evidence>
<feature type="compositionally biased region" description="Gly residues" evidence="8">
    <location>
        <begin position="716"/>
        <end position="725"/>
    </location>
</feature>
<evidence type="ECO:0000256" key="2">
    <source>
        <dbReference type="ARBA" id="ARBA00006818"/>
    </source>
</evidence>
<feature type="compositionally biased region" description="Basic residues" evidence="8">
    <location>
        <begin position="664"/>
        <end position="680"/>
    </location>
</feature>
<dbReference type="Pfam" id="PF10577">
    <property type="entry name" value="FAM171A1-2-B_N"/>
    <property type="match status" value="1"/>
</dbReference>
<feature type="domain" description="FAM171 C-terminal" evidence="12">
    <location>
        <begin position="398"/>
        <end position="583"/>
    </location>
</feature>
<keyword evidence="4 10" id="KW-0732">Signal</keyword>
<keyword evidence="14" id="KW-1185">Reference proteome</keyword>
<proteinExistence type="inferred from homology"/>
<name>A0A9D3RMC8_ANGAN</name>